<keyword evidence="2" id="KW-1185">Reference proteome</keyword>
<evidence type="ECO:0000313" key="1">
    <source>
        <dbReference type="EMBL" id="GBP23288.1"/>
    </source>
</evidence>
<gene>
    <name evidence="1" type="ORF">EVAR_76002_1</name>
</gene>
<sequence length="174" mass="19785">MRDKPDILDIDLVKNVDLNLGSIETLQRLTYNHCLVLMRLGPIYDDRPRDIKKLQLKKVSIALEKIDTPALNKIPNDIESTNDIDNVIRALTSHITIVVNNCSRKVSVNSGHRKLPADVRKLMRAKNATLRRASAFCILVNRSYMRPLQHKVRASGSSTMVLLKCSYGRNYPYS</sequence>
<organism evidence="1 2">
    <name type="scientific">Eumeta variegata</name>
    <name type="common">Bagworm moth</name>
    <name type="synonym">Eumeta japonica</name>
    <dbReference type="NCBI Taxonomy" id="151549"/>
    <lineage>
        <taxon>Eukaryota</taxon>
        <taxon>Metazoa</taxon>
        <taxon>Ecdysozoa</taxon>
        <taxon>Arthropoda</taxon>
        <taxon>Hexapoda</taxon>
        <taxon>Insecta</taxon>
        <taxon>Pterygota</taxon>
        <taxon>Neoptera</taxon>
        <taxon>Endopterygota</taxon>
        <taxon>Lepidoptera</taxon>
        <taxon>Glossata</taxon>
        <taxon>Ditrysia</taxon>
        <taxon>Tineoidea</taxon>
        <taxon>Psychidae</taxon>
        <taxon>Oiketicinae</taxon>
        <taxon>Eumeta</taxon>
    </lineage>
</organism>
<evidence type="ECO:0000313" key="2">
    <source>
        <dbReference type="Proteomes" id="UP000299102"/>
    </source>
</evidence>
<dbReference type="EMBL" id="BGZK01000149">
    <property type="protein sequence ID" value="GBP23288.1"/>
    <property type="molecule type" value="Genomic_DNA"/>
</dbReference>
<dbReference type="AlphaFoldDB" id="A0A4C1UAF2"/>
<comment type="caution">
    <text evidence="1">The sequence shown here is derived from an EMBL/GenBank/DDBJ whole genome shotgun (WGS) entry which is preliminary data.</text>
</comment>
<protein>
    <submittedName>
        <fullName evidence="1">Uncharacterized protein</fullName>
    </submittedName>
</protein>
<dbReference type="OrthoDB" id="410155at2759"/>
<dbReference type="Proteomes" id="UP000299102">
    <property type="component" value="Unassembled WGS sequence"/>
</dbReference>
<proteinExistence type="predicted"/>
<accession>A0A4C1UAF2</accession>
<name>A0A4C1UAF2_EUMVA</name>
<reference evidence="1 2" key="1">
    <citation type="journal article" date="2019" name="Commun. Biol.">
        <title>The bagworm genome reveals a unique fibroin gene that provides high tensile strength.</title>
        <authorList>
            <person name="Kono N."/>
            <person name="Nakamura H."/>
            <person name="Ohtoshi R."/>
            <person name="Tomita M."/>
            <person name="Numata K."/>
            <person name="Arakawa K."/>
        </authorList>
    </citation>
    <scope>NUCLEOTIDE SEQUENCE [LARGE SCALE GENOMIC DNA]</scope>
</reference>